<accession>A0A090XB15</accession>
<evidence type="ECO:0000313" key="1">
    <source>
        <dbReference type="EMBL" id="JAC93349.1"/>
    </source>
</evidence>
<reference evidence="1" key="1">
    <citation type="journal article" date="2015" name="PLoS Negl. Trop. Dis.">
        <title>Deep Sequencing Analysis of the Ixodes ricinus Haemocytome.</title>
        <authorList>
            <person name="Kotsyfakis M."/>
            <person name="Kopacek P."/>
            <person name="Franta Z."/>
            <person name="Pedra J.H."/>
            <person name="Ribeiro J.M."/>
        </authorList>
    </citation>
    <scope>NUCLEOTIDE SEQUENCE</scope>
</reference>
<proteinExistence type="evidence at transcript level"/>
<sequence>MVPGALLRLVCLASYTAHTSKVLPKRQQMTSQKPKCHAVACRDPGGWPLKRERAAASTTSERECRCRHGVPTTGCWSFSGLSNWRATCSRTGACHTKPTAAGKPPGFATGDSMTLV</sequence>
<name>A0A090XB15_IXORI</name>
<protein>
    <submittedName>
        <fullName evidence="1">Putative secreted protein</fullName>
    </submittedName>
</protein>
<organism evidence="1">
    <name type="scientific">Ixodes ricinus</name>
    <name type="common">Common tick</name>
    <name type="synonym">Acarus ricinus</name>
    <dbReference type="NCBI Taxonomy" id="34613"/>
    <lineage>
        <taxon>Eukaryota</taxon>
        <taxon>Metazoa</taxon>
        <taxon>Ecdysozoa</taxon>
        <taxon>Arthropoda</taxon>
        <taxon>Chelicerata</taxon>
        <taxon>Arachnida</taxon>
        <taxon>Acari</taxon>
        <taxon>Parasitiformes</taxon>
        <taxon>Ixodida</taxon>
        <taxon>Ixodoidea</taxon>
        <taxon>Ixodidae</taxon>
        <taxon>Ixodinae</taxon>
        <taxon>Ixodes</taxon>
    </lineage>
</organism>
<dbReference type="EMBL" id="GBIH01001361">
    <property type="protein sequence ID" value="JAC93349.1"/>
    <property type="molecule type" value="mRNA"/>
</dbReference>
<dbReference type="AlphaFoldDB" id="A0A090XB15"/>